<dbReference type="SUPFAM" id="SSF56104">
    <property type="entry name" value="SAICAR synthase-like"/>
    <property type="match status" value="1"/>
</dbReference>
<dbReference type="Gene3D" id="3.30.200.20">
    <property type="entry name" value="Phosphorylase Kinase, domain 1"/>
    <property type="match status" value="1"/>
</dbReference>
<proteinExistence type="inferred from homology"/>
<dbReference type="Pfam" id="PF01259">
    <property type="entry name" value="SAICAR_synt"/>
    <property type="match status" value="1"/>
</dbReference>
<dbReference type="PROSITE" id="PS01058">
    <property type="entry name" value="SAICAR_SYNTHETASE_2"/>
    <property type="match status" value="1"/>
</dbReference>
<comment type="catalytic activity">
    <reaction evidence="7 8">
        <text>5-amino-1-(5-phospho-D-ribosyl)imidazole-4-carboxylate + L-aspartate + ATP = (2S)-2-[5-amino-1-(5-phospho-beta-D-ribosyl)imidazole-4-carboxamido]succinate + ADP + phosphate + 2 H(+)</text>
        <dbReference type="Rhea" id="RHEA:22628"/>
        <dbReference type="ChEBI" id="CHEBI:15378"/>
        <dbReference type="ChEBI" id="CHEBI:29991"/>
        <dbReference type="ChEBI" id="CHEBI:30616"/>
        <dbReference type="ChEBI" id="CHEBI:43474"/>
        <dbReference type="ChEBI" id="CHEBI:58443"/>
        <dbReference type="ChEBI" id="CHEBI:77657"/>
        <dbReference type="ChEBI" id="CHEBI:456216"/>
        <dbReference type="EC" id="6.3.2.6"/>
    </reaction>
</comment>
<dbReference type="Proteomes" id="UP000295756">
    <property type="component" value="Chromosome"/>
</dbReference>
<feature type="domain" description="SAICAR synthetase/ADE2 N-terminal" evidence="9">
    <location>
        <begin position="17"/>
        <end position="242"/>
    </location>
</feature>
<sequence>MVNVTYQNQNIKQESLKYTGKAKTVYTTNDPDILWVHYLDQATALNGKVKETITGKGALNSEISHLLFDYLTRKGIENHYLKKISATDELVTALDIIPIEVVSRNYASGHFVSKYAVTPMTKLEPLVQEFYFKSDALDDPFINDSQILALNLATSEELAQLRRVSQDVNQLLHALFEQIGIGLVDFKLEFGRTATGDLRLADELSPDNMRLIDTLSGKSLDKDIFRQHSGDVTVGYRDVLNRLQQVI</sequence>
<dbReference type="Gene3D" id="3.30.470.20">
    <property type="entry name" value="ATP-grasp fold, B domain"/>
    <property type="match status" value="1"/>
</dbReference>
<dbReference type="CDD" id="cd01415">
    <property type="entry name" value="SAICAR_synt_PurC"/>
    <property type="match status" value="1"/>
</dbReference>
<evidence type="ECO:0000256" key="7">
    <source>
        <dbReference type="ARBA" id="ARBA00048475"/>
    </source>
</evidence>
<evidence type="ECO:0000259" key="9">
    <source>
        <dbReference type="Pfam" id="PF01259"/>
    </source>
</evidence>
<comment type="pathway">
    <text evidence="1 8">Purine metabolism; IMP biosynthesis via de novo pathway; 5-amino-1-(5-phospho-D-ribosyl)imidazole-4-carboxamide from 5-amino-1-(5-phospho-D-ribosyl)imidazole-4-carboxylate: step 1/2.</text>
</comment>
<accession>A0ABX5SJ20</accession>
<keyword evidence="4 8" id="KW-0547">Nucleotide-binding</keyword>
<evidence type="ECO:0000256" key="4">
    <source>
        <dbReference type="ARBA" id="ARBA00022741"/>
    </source>
</evidence>
<gene>
    <name evidence="8" type="primary">purC</name>
    <name evidence="10" type="ORF">EW139_04125</name>
</gene>
<keyword evidence="6 8" id="KW-0067">ATP-binding</keyword>
<keyword evidence="11" id="KW-1185">Reference proteome</keyword>
<dbReference type="EMBL" id="CP037939">
    <property type="protein sequence ID" value="QBR47349.1"/>
    <property type="molecule type" value="Genomic_DNA"/>
</dbReference>
<dbReference type="InterPro" id="IPR050089">
    <property type="entry name" value="SAICAR_synthetase"/>
</dbReference>
<organism evidence="10 11">
    <name type="scientific">Leuconostoc kimchii</name>
    <dbReference type="NCBI Taxonomy" id="136609"/>
    <lineage>
        <taxon>Bacteria</taxon>
        <taxon>Bacillati</taxon>
        <taxon>Bacillota</taxon>
        <taxon>Bacilli</taxon>
        <taxon>Lactobacillales</taxon>
        <taxon>Lactobacillaceae</taxon>
        <taxon>Leuconostoc</taxon>
    </lineage>
</organism>
<dbReference type="PANTHER" id="PTHR43599:SF3">
    <property type="entry name" value="SI:DKEY-6E2.2"/>
    <property type="match status" value="1"/>
</dbReference>
<evidence type="ECO:0000313" key="11">
    <source>
        <dbReference type="Proteomes" id="UP000295756"/>
    </source>
</evidence>
<comment type="similarity">
    <text evidence="2 8">Belongs to the SAICAR synthetase family.</text>
</comment>
<dbReference type="InterPro" id="IPR018236">
    <property type="entry name" value="SAICAR_synthetase_CS"/>
</dbReference>
<reference evidence="10 11" key="1">
    <citation type="submission" date="2019-03" db="EMBL/GenBank/DDBJ databases">
        <title>Complete Genome Sequence of Leuconostoc kimchii strain NKJ218 Isolated from Homemade Kimchi.</title>
        <authorList>
            <person name="Jung J.Y."/>
            <person name="Jin H.M."/>
            <person name="Jung J.-W."/>
            <person name="Lee S.-Y."/>
            <person name="Ryu B.-G."/>
            <person name="Han S.-S."/>
            <person name="Kang H.K."/>
            <person name="Choi H.W."/>
            <person name="Chung E.J."/>
            <person name="Choi K.-M."/>
        </authorList>
    </citation>
    <scope>NUCLEOTIDE SEQUENCE [LARGE SCALE GENOMIC DNA]</scope>
    <source>
        <strain evidence="10 11">NKJ218</strain>
    </source>
</reference>
<name>A0ABX5SJ20_9LACO</name>
<dbReference type="EC" id="6.3.2.6" evidence="8"/>
<dbReference type="HAMAP" id="MF_00137">
    <property type="entry name" value="SAICAR_synth"/>
    <property type="match status" value="1"/>
</dbReference>
<dbReference type="InterPro" id="IPR033934">
    <property type="entry name" value="SAICAR_synt_PurC"/>
</dbReference>
<evidence type="ECO:0000256" key="2">
    <source>
        <dbReference type="ARBA" id="ARBA00010190"/>
    </source>
</evidence>
<evidence type="ECO:0000256" key="3">
    <source>
        <dbReference type="ARBA" id="ARBA00022598"/>
    </source>
</evidence>
<evidence type="ECO:0000256" key="5">
    <source>
        <dbReference type="ARBA" id="ARBA00022755"/>
    </source>
</evidence>
<protein>
    <recommendedName>
        <fullName evidence="8">Phosphoribosylaminoimidazole-succinocarboxamide synthase</fullName>
        <ecNumber evidence="8">6.3.2.6</ecNumber>
    </recommendedName>
    <alternativeName>
        <fullName evidence="8">SAICAR synthetase</fullName>
    </alternativeName>
</protein>
<keyword evidence="3 8" id="KW-0436">Ligase</keyword>
<evidence type="ECO:0000313" key="10">
    <source>
        <dbReference type="EMBL" id="QBR47349.1"/>
    </source>
</evidence>
<dbReference type="PANTHER" id="PTHR43599">
    <property type="entry name" value="MULTIFUNCTIONAL PROTEIN ADE2"/>
    <property type="match status" value="1"/>
</dbReference>
<evidence type="ECO:0000256" key="6">
    <source>
        <dbReference type="ARBA" id="ARBA00022840"/>
    </source>
</evidence>
<dbReference type="RefSeq" id="WP_013102469.1">
    <property type="nucleotide sequence ID" value="NZ_CP037939.1"/>
</dbReference>
<dbReference type="GO" id="GO:0004639">
    <property type="term" value="F:phosphoribosylaminoimidazolesuccinocarboxamide synthase activity"/>
    <property type="evidence" value="ECO:0007669"/>
    <property type="project" value="UniProtKB-EC"/>
</dbReference>
<dbReference type="InterPro" id="IPR028923">
    <property type="entry name" value="SAICAR_synt/ADE2_N"/>
</dbReference>
<evidence type="ECO:0000256" key="1">
    <source>
        <dbReference type="ARBA" id="ARBA00004672"/>
    </source>
</evidence>
<evidence type="ECO:0000256" key="8">
    <source>
        <dbReference type="HAMAP-Rule" id="MF_00137"/>
    </source>
</evidence>
<keyword evidence="5 8" id="KW-0658">Purine biosynthesis</keyword>